<keyword evidence="2" id="KW-0812">Transmembrane</keyword>
<name>A0A212S0H5_RHOAC</name>
<evidence type="ECO:0000256" key="1">
    <source>
        <dbReference type="SAM" id="MobiDB-lite"/>
    </source>
</evidence>
<gene>
    <name evidence="3" type="ORF">SAMN06265338_11036</name>
</gene>
<dbReference type="EMBL" id="FYDG01000010">
    <property type="protein sequence ID" value="SNB78618.1"/>
    <property type="molecule type" value="Genomic_DNA"/>
</dbReference>
<feature type="region of interest" description="Disordered" evidence="1">
    <location>
        <begin position="44"/>
        <end position="68"/>
    </location>
</feature>
<feature type="transmembrane region" description="Helical" evidence="2">
    <location>
        <begin position="6"/>
        <end position="24"/>
    </location>
</feature>
<evidence type="ECO:0000256" key="2">
    <source>
        <dbReference type="SAM" id="Phobius"/>
    </source>
</evidence>
<organism evidence="3 4">
    <name type="scientific">Rhodoblastus acidophilus</name>
    <name type="common">Rhodopseudomonas acidophila</name>
    <dbReference type="NCBI Taxonomy" id="1074"/>
    <lineage>
        <taxon>Bacteria</taxon>
        <taxon>Pseudomonadati</taxon>
        <taxon>Pseudomonadota</taxon>
        <taxon>Alphaproteobacteria</taxon>
        <taxon>Hyphomicrobiales</taxon>
        <taxon>Rhodoblastaceae</taxon>
        <taxon>Rhodoblastus</taxon>
    </lineage>
</organism>
<proteinExistence type="predicted"/>
<feature type="compositionally biased region" description="Basic and acidic residues" evidence="1">
    <location>
        <begin position="44"/>
        <end position="60"/>
    </location>
</feature>
<dbReference type="AlphaFoldDB" id="A0A212S0H5"/>
<accession>A0A212S0H5</accession>
<keyword evidence="2" id="KW-1133">Transmembrane helix</keyword>
<dbReference type="RefSeq" id="WP_088521694.1">
    <property type="nucleotide sequence ID" value="NZ_FYDG01000010.1"/>
</dbReference>
<dbReference type="Proteomes" id="UP000198418">
    <property type="component" value="Unassembled WGS sequence"/>
</dbReference>
<protein>
    <submittedName>
        <fullName evidence="3">Uncharacterized protein</fullName>
    </submittedName>
</protein>
<keyword evidence="2" id="KW-0472">Membrane</keyword>
<evidence type="ECO:0000313" key="4">
    <source>
        <dbReference type="Proteomes" id="UP000198418"/>
    </source>
</evidence>
<sequence length="68" mass="7571">MSIDAFALLEVLFPFALVIAFLAWQLRVTKRSIRDDQTRAARELAEAEARAQAERDKAEPRPAATGEA</sequence>
<evidence type="ECO:0000313" key="3">
    <source>
        <dbReference type="EMBL" id="SNB78618.1"/>
    </source>
</evidence>
<keyword evidence="4" id="KW-1185">Reference proteome</keyword>
<dbReference type="OrthoDB" id="10002904at2"/>
<reference evidence="4" key="1">
    <citation type="submission" date="2017-06" db="EMBL/GenBank/DDBJ databases">
        <authorList>
            <person name="Varghese N."/>
            <person name="Submissions S."/>
        </authorList>
    </citation>
    <scope>NUCLEOTIDE SEQUENCE [LARGE SCALE GENOMIC DNA]</scope>
    <source>
        <strain evidence="4">DSM 137</strain>
    </source>
</reference>